<dbReference type="Proteomes" id="UP000830583">
    <property type="component" value="Chromosome"/>
</dbReference>
<proteinExistence type="predicted"/>
<evidence type="ECO:0000313" key="6">
    <source>
        <dbReference type="Proteomes" id="UP000830583"/>
    </source>
</evidence>
<dbReference type="RefSeq" id="WP_248436093.1">
    <property type="nucleotide sequence ID" value="NZ_CP096205.1"/>
</dbReference>
<dbReference type="PANTHER" id="PTHR43132">
    <property type="entry name" value="ARSENICAL RESISTANCE OPERON REPRESSOR ARSR-RELATED"/>
    <property type="match status" value="1"/>
</dbReference>
<protein>
    <submittedName>
        <fullName evidence="5">Metalloregulator ArsR/SmtB family transcription factor</fullName>
    </submittedName>
</protein>
<evidence type="ECO:0000313" key="5">
    <source>
        <dbReference type="EMBL" id="UPQ80277.1"/>
    </source>
</evidence>
<gene>
    <name evidence="5" type="ORF">M0M57_05430</name>
</gene>
<dbReference type="NCBIfam" id="NF033788">
    <property type="entry name" value="HTH_metalloreg"/>
    <property type="match status" value="1"/>
</dbReference>
<keyword evidence="2" id="KW-0238">DNA-binding</keyword>
<evidence type="ECO:0000256" key="3">
    <source>
        <dbReference type="ARBA" id="ARBA00023163"/>
    </source>
</evidence>
<feature type="domain" description="HTH arsR-type" evidence="4">
    <location>
        <begin position="8"/>
        <end position="106"/>
    </location>
</feature>
<dbReference type="PROSITE" id="PS50987">
    <property type="entry name" value="HTH_ARSR_2"/>
    <property type="match status" value="1"/>
</dbReference>
<dbReference type="SMART" id="SM00418">
    <property type="entry name" value="HTH_ARSR"/>
    <property type="match status" value="1"/>
</dbReference>
<dbReference type="InterPro" id="IPR051011">
    <property type="entry name" value="Metal_resp_trans_reg"/>
</dbReference>
<dbReference type="PRINTS" id="PR00778">
    <property type="entry name" value="HTHARSR"/>
</dbReference>
<keyword evidence="1" id="KW-0805">Transcription regulation</keyword>
<dbReference type="EMBL" id="CP096205">
    <property type="protein sequence ID" value="UPQ80277.1"/>
    <property type="molecule type" value="Genomic_DNA"/>
</dbReference>
<dbReference type="SUPFAM" id="SSF46785">
    <property type="entry name" value="Winged helix' DNA-binding domain"/>
    <property type="match status" value="1"/>
</dbReference>
<dbReference type="InterPro" id="IPR036390">
    <property type="entry name" value="WH_DNA-bd_sf"/>
</dbReference>
<name>A0ABY4KHI8_9FLAO</name>
<reference evidence="5" key="1">
    <citation type="submission" date="2022-04" db="EMBL/GenBank/DDBJ databases">
        <title>Consumption of N2O by Flavobacterium azooxidireducens sp. nov. isolated from Decomposing Leaf Litter of Phragmites australis (Cav.).</title>
        <authorList>
            <person name="Behrendt U."/>
            <person name="Spanner T."/>
            <person name="Augustin J."/>
            <person name="Horn M.A."/>
            <person name="Kolb S."/>
            <person name="Ulrich A."/>
        </authorList>
    </citation>
    <scope>NUCLEOTIDE SEQUENCE</scope>
    <source>
        <strain evidence="5">IGB 4-14</strain>
    </source>
</reference>
<dbReference type="PANTHER" id="PTHR43132:SF2">
    <property type="entry name" value="ARSENICAL RESISTANCE OPERON REPRESSOR ARSR-RELATED"/>
    <property type="match status" value="1"/>
</dbReference>
<dbReference type="InterPro" id="IPR011991">
    <property type="entry name" value="ArsR-like_HTH"/>
</dbReference>
<dbReference type="InterPro" id="IPR036388">
    <property type="entry name" value="WH-like_DNA-bd_sf"/>
</dbReference>
<dbReference type="Pfam" id="PF01022">
    <property type="entry name" value="HTH_5"/>
    <property type="match status" value="1"/>
</dbReference>
<dbReference type="Gene3D" id="1.10.10.10">
    <property type="entry name" value="Winged helix-like DNA-binding domain superfamily/Winged helix DNA-binding domain"/>
    <property type="match status" value="1"/>
</dbReference>
<keyword evidence="3" id="KW-0804">Transcription</keyword>
<evidence type="ECO:0000256" key="1">
    <source>
        <dbReference type="ARBA" id="ARBA00023015"/>
    </source>
</evidence>
<evidence type="ECO:0000259" key="4">
    <source>
        <dbReference type="PROSITE" id="PS50987"/>
    </source>
</evidence>
<evidence type="ECO:0000256" key="2">
    <source>
        <dbReference type="ARBA" id="ARBA00023125"/>
    </source>
</evidence>
<keyword evidence="6" id="KW-1185">Reference proteome</keyword>
<accession>A0ABY4KHI8</accession>
<dbReference type="CDD" id="cd00090">
    <property type="entry name" value="HTH_ARSR"/>
    <property type="match status" value="1"/>
</dbReference>
<sequence length="109" mass="11879">MGITKTTGFSQETNEMAEILKAIGHPARIAIIKLLSNMPSCVCGEIVEVLPLAQSTVSRHLAELKKVNLIKGNISGNNICYCLDLETWKKVKAFIKTISKPDGSPFDCC</sequence>
<dbReference type="InterPro" id="IPR001845">
    <property type="entry name" value="HTH_ArsR_DNA-bd_dom"/>
</dbReference>
<organism evidence="5 6">
    <name type="scientific">Flavobacterium azooxidireducens</name>
    <dbReference type="NCBI Taxonomy" id="1871076"/>
    <lineage>
        <taxon>Bacteria</taxon>
        <taxon>Pseudomonadati</taxon>
        <taxon>Bacteroidota</taxon>
        <taxon>Flavobacteriia</taxon>
        <taxon>Flavobacteriales</taxon>
        <taxon>Flavobacteriaceae</taxon>
        <taxon>Flavobacterium</taxon>
    </lineage>
</organism>